<dbReference type="Pfam" id="PF01321">
    <property type="entry name" value="Creatinase_N"/>
    <property type="match status" value="1"/>
</dbReference>
<dbReference type="SUPFAM" id="SSF55920">
    <property type="entry name" value="Creatinase/aminopeptidase"/>
    <property type="match status" value="1"/>
</dbReference>
<evidence type="ECO:0000256" key="1">
    <source>
        <dbReference type="ARBA" id="ARBA00008766"/>
    </source>
</evidence>
<dbReference type="Pfam" id="PF16189">
    <property type="entry name" value="Creatinase_N_2"/>
    <property type="match status" value="1"/>
</dbReference>
<dbReference type="OrthoDB" id="9806388at2"/>
<dbReference type="AlphaFoldDB" id="A0A0A0I3X6"/>
<dbReference type="RefSeq" id="WP_039255706.1">
    <property type="nucleotide sequence ID" value="NZ_JENJ01000038.1"/>
</dbReference>
<protein>
    <submittedName>
        <fullName evidence="7">Peptidase M24</fullName>
    </submittedName>
</protein>
<dbReference type="Pfam" id="PF16188">
    <property type="entry name" value="Peptidase_M24_C"/>
    <property type="match status" value="1"/>
</dbReference>
<accession>A0A0A0I3X6</accession>
<dbReference type="GO" id="GO:0046872">
    <property type="term" value="F:metal ion binding"/>
    <property type="evidence" value="ECO:0007669"/>
    <property type="project" value="UniProtKB-KW"/>
</dbReference>
<proteinExistence type="inferred from homology"/>
<dbReference type="Proteomes" id="UP000030012">
    <property type="component" value="Unassembled WGS sequence"/>
</dbReference>
<gene>
    <name evidence="7" type="ORF">Z968_08925</name>
</gene>
<dbReference type="InterPro" id="IPR033740">
    <property type="entry name" value="Pept_M24B"/>
</dbReference>
<dbReference type="InterPro" id="IPR000587">
    <property type="entry name" value="Creatinase_N"/>
</dbReference>
<dbReference type="GO" id="GO:0070006">
    <property type="term" value="F:metalloaminopeptidase activity"/>
    <property type="evidence" value="ECO:0007669"/>
    <property type="project" value="InterPro"/>
</dbReference>
<dbReference type="Gene3D" id="3.90.230.10">
    <property type="entry name" value="Creatinase/methionine aminopeptidase superfamily"/>
    <property type="match status" value="1"/>
</dbReference>
<feature type="domain" description="Peptidase M24" evidence="4">
    <location>
        <begin position="309"/>
        <end position="525"/>
    </location>
</feature>
<sequence>MTIKERVEKLRGLMKQNGIDAYIVPSSDAHQSEYVSEHWKSRRWISGFTGSAGTCVITLDDAGLWTDGRYYIQASKQLEGSGIKLFKGAEPGVPTYIEWLNSVLNKESVVGFDGNVVSVVTVKEMEKEFKNKYISLKWDKDLIDELWNDRPEIPSGKIFTYDVKYAGKSRTEKLNEVRKHMKEKGANYYLLTSLDDIAWLLNIRGTDVPHNPVIVSNTVISMDKTYLFVYLNKVPEDVKKELEGENVIVKDYSEIEDFLKTLTEKDAVLYDATRTSIYLYNSLDEKVEKIQELNITTDLKGVKNETEIENLRNCQVKDGVAMVKFIKWLKESINKGEYVTELSAEEKLESFRKEQDLFVDISFDTIGAYKDHAAMMHYKSTEKTNCQLKNEGMYLVDSGGQYLDGTTDITRTIVIGKITEEEKKHFTLVLKSNIALNTLKFLHGSTGSNIDIIARRPIWEYGIDYKCGTGHGVGFFLNIHEGPQRFSPVPNTVVLEKGMTITNEPGIYIEGKHGIRTENMMLVVEDEKTEFGKFMKFEYITYCPIDLDGVDKDMLTTEEINWLNGYHKDVYSKLSPYLNEEEKEWLKIETREI</sequence>
<evidence type="ECO:0000256" key="2">
    <source>
        <dbReference type="ARBA" id="ARBA00022723"/>
    </source>
</evidence>
<dbReference type="SUPFAM" id="SSF53092">
    <property type="entry name" value="Creatinase/prolidase N-terminal domain"/>
    <property type="match status" value="2"/>
</dbReference>
<keyword evidence="3" id="KW-0378">Hydrolase</keyword>
<reference evidence="7 8" key="1">
    <citation type="submission" date="2014-01" db="EMBL/GenBank/DDBJ databases">
        <title>Plasmidome dynamics in the species complex Clostridium novyi sensu lato converts strains of independent lineages into distinctly different pathogens.</title>
        <authorList>
            <person name="Skarin H."/>
            <person name="Segerman B."/>
        </authorList>
    </citation>
    <scope>NUCLEOTIDE SEQUENCE [LARGE SCALE GENOMIC DNA]</scope>
    <source>
        <strain evidence="7 8">4552</strain>
    </source>
</reference>
<dbReference type="PANTHER" id="PTHR43763:SF6">
    <property type="entry name" value="XAA-PRO AMINOPEPTIDASE 1"/>
    <property type="match status" value="1"/>
</dbReference>
<dbReference type="GO" id="GO:0005737">
    <property type="term" value="C:cytoplasm"/>
    <property type="evidence" value="ECO:0007669"/>
    <property type="project" value="UniProtKB-ARBA"/>
</dbReference>
<organism evidence="7 8">
    <name type="scientific">Clostridium novyi A str. 4552</name>
    <dbReference type="NCBI Taxonomy" id="1444289"/>
    <lineage>
        <taxon>Bacteria</taxon>
        <taxon>Bacillati</taxon>
        <taxon>Bacillota</taxon>
        <taxon>Clostridia</taxon>
        <taxon>Eubacteriales</taxon>
        <taxon>Clostridiaceae</taxon>
        <taxon>Clostridium</taxon>
    </lineage>
</organism>
<dbReference type="InterPro" id="IPR029149">
    <property type="entry name" value="Creatin/AminoP/Spt16_N"/>
</dbReference>
<dbReference type="PANTHER" id="PTHR43763">
    <property type="entry name" value="XAA-PRO AMINOPEPTIDASE 1"/>
    <property type="match status" value="1"/>
</dbReference>
<evidence type="ECO:0000313" key="8">
    <source>
        <dbReference type="Proteomes" id="UP000030012"/>
    </source>
</evidence>
<dbReference type="Gene3D" id="3.40.350.10">
    <property type="entry name" value="Creatinase/prolidase N-terminal domain"/>
    <property type="match status" value="2"/>
</dbReference>
<dbReference type="CDD" id="cd01085">
    <property type="entry name" value="APP"/>
    <property type="match status" value="1"/>
</dbReference>
<evidence type="ECO:0000259" key="4">
    <source>
        <dbReference type="Pfam" id="PF00557"/>
    </source>
</evidence>
<comment type="caution">
    <text evidence="7">The sequence shown here is derived from an EMBL/GenBank/DDBJ whole genome shotgun (WGS) entry which is preliminary data.</text>
</comment>
<feature type="domain" description="Peptidase M24 C-terminal" evidence="6">
    <location>
        <begin position="533"/>
        <end position="593"/>
    </location>
</feature>
<feature type="domain" description="Creatinase N-terminal" evidence="5">
    <location>
        <begin position="6"/>
        <end position="133"/>
    </location>
</feature>
<evidence type="ECO:0000256" key="3">
    <source>
        <dbReference type="ARBA" id="ARBA00022801"/>
    </source>
</evidence>
<dbReference type="InterPro" id="IPR032416">
    <property type="entry name" value="Peptidase_M24_C"/>
</dbReference>
<keyword evidence="2" id="KW-0479">Metal-binding</keyword>
<dbReference type="FunFam" id="3.40.350.10:FF:000003">
    <property type="entry name" value="Xaa-pro aminopeptidase P"/>
    <property type="match status" value="1"/>
</dbReference>
<dbReference type="EMBL" id="JENJ01000038">
    <property type="protein sequence ID" value="KGM95517.1"/>
    <property type="molecule type" value="Genomic_DNA"/>
</dbReference>
<name>A0A0A0I3X6_CLONO</name>
<dbReference type="FunFam" id="3.90.230.10:FF:000009">
    <property type="entry name" value="xaa-Pro aminopeptidase 2"/>
    <property type="match status" value="1"/>
</dbReference>
<comment type="similarity">
    <text evidence="1">Belongs to the peptidase M24B family.</text>
</comment>
<dbReference type="InterPro" id="IPR000994">
    <property type="entry name" value="Pept_M24"/>
</dbReference>
<evidence type="ECO:0000259" key="5">
    <source>
        <dbReference type="Pfam" id="PF01321"/>
    </source>
</evidence>
<dbReference type="InterPro" id="IPR050422">
    <property type="entry name" value="X-Pro_aminopeptidase_P"/>
</dbReference>
<dbReference type="InterPro" id="IPR036005">
    <property type="entry name" value="Creatinase/aminopeptidase-like"/>
</dbReference>
<evidence type="ECO:0000313" key="7">
    <source>
        <dbReference type="EMBL" id="KGM95517.1"/>
    </source>
</evidence>
<evidence type="ECO:0000259" key="6">
    <source>
        <dbReference type="Pfam" id="PF16188"/>
    </source>
</evidence>
<dbReference type="Pfam" id="PF00557">
    <property type="entry name" value="Peptidase_M24"/>
    <property type="match status" value="1"/>
</dbReference>